<protein>
    <submittedName>
        <fullName evidence="1">Uncharacterized protein</fullName>
    </submittedName>
</protein>
<dbReference type="EMBL" id="LAZR01048361">
    <property type="protein sequence ID" value="KKK92109.1"/>
    <property type="molecule type" value="Genomic_DNA"/>
</dbReference>
<reference evidence="1" key="1">
    <citation type="journal article" date="2015" name="Nature">
        <title>Complex archaea that bridge the gap between prokaryotes and eukaryotes.</title>
        <authorList>
            <person name="Spang A."/>
            <person name="Saw J.H."/>
            <person name="Jorgensen S.L."/>
            <person name="Zaremba-Niedzwiedzka K."/>
            <person name="Martijn J."/>
            <person name="Lind A.E."/>
            <person name="van Eijk R."/>
            <person name="Schleper C."/>
            <person name="Guy L."/>
            <person name="Ettema T.J."/>
        </authorList>
    </citation>
    <scope>NUCLEOTIDE SEQUENCE</scope>
</reference>
<accession>A0A0F9BNC5</accession>
<gene>
    <name evidence="1" type="ORF">LCGC14_2706210</name>
</gene>
<organism evidence="1">
    <name type="scientific">marine sediment metagenome</name>
    <dbReference type="NCBI Taxonomy" id="412755"/>
    <lineage>
        <taxon>unclassified sequences</taxon>
        <taxon>metagenomes</taxon>
        <taxon>ecological metagenomes</taxon>
    </lineage>
</organism>
<dbReference type="AlphaFoldDB" id="A0A0F9BNC5"/>
<name>A0A0F9BNC5_9ZZZZ</name>
<evidence type="ECO:0000313" key="1">
    <source>
        <dbReference type="EMBL" id="KKK92109.1"/>
    </source>
</evidence>
<sequence length="55" mass="5920">RGMNMKILASGDSTAFCVTVKRDKSSDSDPDDVLEKISSAITGGYASSEFWNSWG</sequence>
<comment type="caution">
    <text evidence="1">The sequence shown here is derived from an EMBL/GenBank/DDBJ whole genome shotgun (WGS) entry which is preliminary data.</text>
</comment>
<feature type="non-terminal residue" evidence="1">
    <location>
        <position position="1"/>
    </location>
</feature>
<proteinExistence type="predicted"/>